<keyword evidence="2" id="KW-0732">Signal</keyword>
<reference evidence="4 5" key="1">
    <citation type="submission" date="2021-05" db="EMBL/GenBank/DDBJ databases">
        <title>Genome Assembly of Synthetic Allotetraploid Brassica napus Reveals Homoeologous Exchanges between Subgenomes.</title>
        <authorList>
            <person name="Davis J.T."/>
        </authorList>
    </citation>
    <scope>NUCLEOTIDE SEQUENCE [LARGE SCALE GENOMIC DNA]</scope>
    <source>
        <strain evidence="5">cv. Da-Ae</strain>
        <tissue evidence="4">Seedling</tissue>
    </source>
</reference>
<dbReference type="Pfam" id="PF01477">
    <property type="entry name" value="PLAT"/>
    <property type="match status" value="1"/>
</dbReference>
<feature type="chain" id="PRO_5046732355" description="PLAT domain-containing protein" evidence="2">
    <location>
        <begin position="23"/>
        <end position="254"/>
    </location>
</feature>
<feature type="signal peptide" evidence="2">
    <location>
        <begin position="1"/>
        <end position="22"/>
    </location>
</feature>
<evidence type="ECO:0000313" key="5">
    <source>
        <dbReference type="Proteomes" id="UP000824890"/>
    </source>
</evidence>
<name>A0ABQ8C6W3_BRANA</name>
<dbReference type="Gene3D" id="2.60.60.20">
    <property type="entry name" value="PLAT/LH2 domain"/>
    <property type="match status" value="1"/>
</dbReference>
<accession>A0ABQ8C6W3</accession>
<comment type="caution">
    <text evidence="1">Lacks conserved residue(s) required for the propagation of feature annotation.</text>
</comment>
<evidence type="ECO:0000256" key="2">
    <source>
        <dbReference type="SAM" id="SignalP"/>
    </source>
</evidence>
<sequence>MARHDIHLLSVLIATISVVALASENCHYTISVKTGSRHDSGTDAVIGIVLADRSGKYIEIKNLPGWYAAYVDVKTTKTGTPSKYQHFTVEQWLANSEPPYLLYAERDNCPSVIKKSPYSIQTCTYTINIQTGTRADSGTDAIIGIVLADQSEEYIEIKDLVSWGGKMPEGHDYFENGNLDIFSGTERCLPGPVCFMRLNSDNSGYKPGWYVVYVDVTTSKPGSVSKHQRFTVEQWLAVDEPPNQLYAERSNCPV</sequence>
<dbReference type="InterPro" id="IPR036392">
    <property type="entry name" value="PLAT/LH2_dom_sf"/>
</dbReference>
<feature type="domain" description="PLAT" evidence="3">
    <location>
        <begin position="123"/>
        <end position="250"/>
    </location>
</feature>
<dbReference type="PANTHER" id="PTHR31718">
    <property type="entry name" value="PLAT DOMAIN-CONTAINING PROTEIN"/>
    <property type="match status" value="1"/>
</dbReference>
<keyword evidence="5" id="KW-1185">Reference proteome</keyword>
<gene>
    <name evidence="4" type="ORF">HID58_036127</name>
</gene>
<dbReference type="PROSITE" id="PS50095">
    <property type="entry name" value="PLAT"/>
    <property type="match status" value="1"/>
</dbReference>
<organism evidence="4 5">
    <name type="scientific">Brassica napus</name>
    <name type="common">Rape</name>
    <dbReference type="NCBI Taxonomy" id="3708"/>
    <lineage>
        <taxon>Eukaryota</taxon>
        <taxon>Viridiplantae</taxon>
        <taxon>Streptophyta</taxon>
        <taxon>Embryophyta</taxon>
        <taxon>Tracheophyta</taxon>
        <taxon>Spermatophyta</taxon>
        <taxon>Magnoliopsida</taxon>
        <taxon>eudicotyledons</taxon>
        <taxon>Gunneridae</taxon>
        <taxon>Pentapetalae</taxon>
        <taxon>rosids</taxon>
        <taxon>malvids</taxon>
        <taxon>Brassicales</taxon>
        <taxon>Brassicaceae</taxon>
        <taxon>Brassiceae</taxon>
        <taxon>Brassica</taxon>
    </lineage>
</organism>
<protein>
    <recommendedName>
        <fullName evidence="3">PLAT domain-containing protein</fullName>
    </recommendedName>
</protein>
<dbReference type="PANTHER" id="PTHR31718:SF64">
    <property type="entry name" value="OS10G0361900 PROTEIN"/>
    <property type="match status" value="1"/>
</dbReference>
<evidence type="ECO:0000256" key="1">
    <source>
        <dbReference type="PROSITE-ProRule" id="PRU00152"/>
    </source>
</evidence>
<evidence type="ECO:0000259" key="3">
    <source>
        <dbReference type="PROSITE" id="PS50095"/>
    </source>
</evidence>
<proteinExistence type="predicted"/>
<dbReference type="Proteomes" id="UP000824890">
    <property type="component" value="Unassembled WGS sequence"/>
</dbReference>
<dbReference type="SUPFAM" id="SSF49723">
    <property type="entry name" value="Lipase/lipooxygenase domain (PLAT/LH2 domain)"/>
    <property type="match status" value="2"/>
</dbReference>
<dbReference type="EMBL" id="JAGKQM010000009">
    <property type="protein sequence ID" value="KAH0912806.1"/>
    <property type="molecule type" value="Genomic_DNA"/>
</dbReference>
<comment type="caution">
    <text evidence="4">The sequence shown here is derived from an EMBL/GenBank/DDBJ whole genome shotgun (WGS) entry which is preliminary data.</text>
</comment>
<evidence type="ECO:0000313" key="4">
    <source>
        <dbReference type="EMBL" id="KAH0912806.1"/>
    </source>
</evidence>
<dbReference type="InterPro" id="IPR001024">
    <property type="entry name" value="PLAT/LH2_dom"/>
</dbReference>